<dbReference type="PANTHER" id="PTHR22911">
    <property type="entry name" value="ACYL-MALONYL CONDENSING ENZYME-RELATED"/>
    <property type="match status" value="1"/>
</dbReference>
<evidence type="ECO:0000313" key="8">
    <source>
        <dbReference type="EMBL" id="GLQ10995.1"/>
    </source>
</evidence>
<keyword evidence="4 6" id="KW-1133">Transmembrane helix</keyword>
<feature type="transmembrane region" description="Helical" evidence="6">
    <location>
        <begin position="159"/>
        <end position="179"/>
    </location>
</feature>
<evidence type="ECO:0000256" key="4">
    <source>
        <dbReference type="ARBA" id="ARBA00022989"/>
    </source>
</evidence>
<keyword evidence="9" id="KW-1185">Reference proteome</keyword>
<protein>
    <submittedName>
        <fullName evidence="8">Membrane protein</fullName>
    </submittedName>
</protein>
<evidence type="ECO:0000256" key="2">
    <source>
        <dbReference type="ARBA" id="ARBA00009853"/>
    </source>
</evidence>
<organism evidence="8 9">
    <name type="scientific">Devosia yakushimensis</name>
    <dbReference type="NCBI Taxonomy" id="470028"/>
    <lineage>
        <taxon>Bacteria</taxon>
        <taxon>Pseudomonadati</taxon>
        <taxon>Pseudomonadota</taxon>
        <taxon>Alphaproteobacteria</taxon>
        <taxon>Hyphomicrobiales</taxon>
        <taxon>Devosiaceae</taxon>
        <taxon>Devosia</taxon>
    </lineage>
</organism>
<dbReference type="InterPro" id="IPR000620">
    <property type="entry name" value="EamA_dom"/>
</dbReference>
<name>A0ABQ5UFX3_9HYPH</name>
<dbReference type="Pfam" id="PF00892">
    <property type="entry name" value="EamA"/>
    <property type="match status" value="2"/>
</dbReference>
<gene>
    <name evidence="8" type="ORF">GCM10007913_29270</name>
</gene>
<feature type="transmembrane region" description="Helical" evidence="6">
    <location>
        <begin position="240"/>
        <end position="264"/>
    </location>
</feature>
<feature type="transmembrane region" description="Helical" evidence="6">
    <location>
        <begin position="214"/>
        <end position="233"/>
    </location>
</feature>
<evidence type="ECO:0000259" key="7">
    <source>
        <dbReference type="Pfam" id="PF00892"/>
    </source>
</evidence>
<evidence type="ECO:0000256" key="5">
    <source>
        <dbReference type="ARBA" id="ARBA00023136"/>
    </source>
</evidence>
<dbReference type="SUPFAM" id="SSF103481">
    <property type="entry name" value="Multidrug resistance efflux transporter EmrE"/>
    <property type="match status" value="2"/>
</dbReference>
<keyword evidence="3 6" id="KW-0812">Transmembrane</keyword>
<evidence type="ECO:0000313" key="9">
    <source>
        <dbReference type="Proteomes" id="UP001161406"/>
    </source>
</evidence>
<dbReference type="RefSeq" id="WP_284392092.1">
    <property type="nucleotide sequence ID" value="NZ_BSNG01000001.1"/>
</dbReference>
<feature type="domain" description="EamA" evidence="7">
    <location>
        <begin position="16"/>
        <end position="146"/>
    </location>
</feature>
<dbReference type="EMBL" id="BSNG01000001">
    <property type="protein sequence ID" value="GLQ10995.1"/>
    <property type="molecule type" value="Genomic_DNA"/>
</dbReference>
<evidence type="ECO:0000256" key="6">
    <source>
        <dbReference type="SAM" id="Phobius"/>
    </source>
</evidence>
<keyword evidence="5 6" id="KW-0472">Membrane</keyword>
<comment type="caution">
    <text evidence="8">The sequence shown here is derived from an EMBL/GenBank/DDBJ whole genome shotgun (WGS) entry which is preliminary data.</text>
</comment>
<reference evidence="8" key="2">
    <citation type="submission" date="2023-01" db="EMBL/GenBank/DDBJ databases">
        <title>Draft genome sequence of Devosia yakushimensis strain NBRC 103855.</title>
        <authorList>
            <person name="Sun Q."/>
            <person name="Mori K."/>
        </authorList>
    </citation>
    <scope>NUCLEOTIDE SEQUENCE</scope>
    <source>
        <strain evidence="8">NBRC 103855</strain>
    </source>
</reference>
<dbReference type="PANTHER" id="PTHR22911:SF6">
    <property type="entry name" value="SOLUTE CARRIER FAMILY 35 MEMBER G1"/>
    <property type="match status" value="1"/>
</dbReference>
<feature type="transmembrane region" description="Helical" evidence="6">
    <location>
        <begin position="186"/>
        <end position="208"/>
    </location>
</feature>
<evidence type="ECO:0000256" key="1">
    <source>
        <dbReference type="ARBA" id="ARBA00004141"/>
    </source>
</evidence>
<sequence>MSASSIPRAADVASLKGMALGTFAYSLFAVHDALVKGVIYDLPVVQILFMRSVVIVALCLVFGRAKLVRGLIASSNKSMMLLRAVLTLAAWCMYYSAGRHLQLAEMTTLYYFAPVLTTILAVIFLKEQLTLARVGAAAIGFFGVIVACNPAGFGLSLPAIMVLAAALCWAVAMILMRTISKTESSLVQIFSLNLFYVLAMGAVSLPFWQGMTPTEIAIVVATGLVGGTAQYVLVDAARLVPASVLGTVEYSALIWSFVFGYLFWREEPAQAVYYGALLVVAAGLMLAWNERRPRRQMMATP</sequence>
<feature type="transmembrane region" description="Helical" evidence="6">
    <location>
        <begin position="47"/>
        <end position="68"/>
    </location>
</feature>
<dbReference type="InterPro" id="IPR037185">
    <property type="entry name" value="EmrE-like"/>
</dbReference>
<accession>A0ABQ5UFX3</accession>
<feature type="domain" description="EamA" evidence="7">
    <location>
        <begin position="159"/>
        <end position="286"/>
    </location>
</feature>
<comment type="subcellular location">
    <subcellularLocation>
        <location evidence="1">Membrane</location>
        <topology evidence="1">Multi-pass membrane protein</topology>
    </subcellularLocation>
</comment>
<feature type="transmembrane region" description="Helical" evidence="6">
    <location>
        <begin position="109"/>
        <end position="125"/>
    </location>
</feature>
<feature type="transmembrane region" description="Helical" evidence="6">
    <location>
        <begin position="132"/>
        <end position="153"/>
    </location>
</feature>
<feature type="transmembrane region" description="Helical" evidence="6">
    <location>
        <begin position="80"/>
        <end position="97"/>
    </location>
</feature>
<evidence type="ECO:0000256" key="3">
    <source>
        <dbReference type="ARBA" id="ARBA00022692"/>
    </source>
</evidence>
<reference evidence="8" key="1">
    <citation type="journal article" date="2014" name="Int. J. Syst. Evol. Microbiol.">
        <title>Complete genome of a new Firmicutes species belonging to the dominant human colonic microbiota ('Ruminococcus bicirculans') reveals two chromosomes and a selective capacity to utilize plant glucans.</title>
        <authorList>
            <consortium name="NISC Comparative Sequencing Program"/>
            <person name="Wegmann U."/>
            <person name="Louis P."/>
            <person name="Goesmann A."/>
            <person name="Henrissat B."/>
            <person name="Duncan S.H."/>
            <person name="Flint H.J."/>
        </authorList>
    </citation>
    <scope>NUCLEOTIDE SEQUENCE</scope>
    <source>
        <strain evidence="8">NBRC 103855</strain>
    </source>
</reference>
<feature type="transmembrane region" description="Helical" evidence="6">
    <location>
        <begin position="270"/>
        <end position="288"/>
    </location>
</feature>
<comment type="similarity">
    <text evidence="2">Belongs to the drug/metabolite transporter (DMT) superfamily. 10 TMS drug/metabolite exporter (DME) (TC 2.A.7.3) family.</text>
</comment>
<proteinExistence type="inferred from homology"/>
<dbReference type="Proteomes" id="UP001161406">
    <property type="component" value="Unassembled WGS sequence"/>
</dbReference>